<dbReference type="EMBL" id="BARV01016622">
    <property type="protein sequence ID" value="GAI29141.1"/>
    <property type="molecule type" value="Genomic_DNA"/>
</dbReference>
<sequence length="40" mass="4488">KKLTDITVKDVEKFVTKIIIWSVIGVALLMLIIYLVGLLS</sequence>
<keyword evidence="1" id="KW-0812">Transmembrane</keyword>
<protein>
    <submittedName>
        <fullName evidence="2">Uncharacterized protein</fullName>
    </submittedName>
</protein>
<evidence type="ECO:0000256" key="1">
    <source>
        <dbReference type="SAM" id="Phobius"/>
    </source>
</evidence>
<keyword evidence="1" id="KW-1133">Transmembrane helix</keyword>
<reference evidence="2" key="1">
    <citation type="journal article" date="2014" name="Front. Microbiol.">
        <title>High frequency of phylogenetically diverse reductive dehalogenase-homologous genes in deep subseafloor sedimentary metagenomes.</title>
        <authorList>
            <person name="Kawai M."/>
            <person name="Futagami T."/>
            <person name="Toyoda A."/>
            <person name="Takaki Y."/>
            <person name="Nishi S."/>
            <person name="Hori S."/>
            <person name="Arai W."/>
            <person name="Tsubouchi T."/>
            <person name="Morono Y."/>
            <person name="Uchiyama I."/>
            <person name="Ito T."/>
            <person name="Fujiyama A."/>
            <person name="Inagaki F."/>
            <person name="Takami H."/>
        </authorList>
    </citation>
    <scope>NUCLEOTIDE SEQUENCE</scope>
    <source>
        <strain evidence="2">Expedition CK06-06</strain>
    </source>
</reference>
<keyword evidence="1" id="KW-0472">Membrane</keyword>
<feature type="transmembrane region" description="Helical" evidence="1">
    <location>
        <begin position="18"/>
        <end position="39"/>
    </location>
</feature>
<comment type="caution">
    <text evidence="2">The sequence shown here is derived from an EMBL/GenBank/DDBJ whole genome shotgun (WGS) entry which is preliminary data.</text>
</comment>
<dbReference type="AlphaFoldDB" id="X1NG04"/>
<proteinExistence type="predicted"/>
<gene>
    <name evidence="2" type="ORF">S06H3_28480</name>
</gene>
<name>X1NG04_9ZZZZ</name>
<feature type="non-terminal residue" evidence="2">
    <location>
        <position position="1"/>
    </location>
</feature>
<evidence type="ECO:0000313" key="2">
    <source>
        <dbReference type="EMBL" id="GAI29141.1"/>
    </source>
</evidence>
<accession>X1NG04</accession>
<organism evidence="2">
    <name type="scientific">marine sediment metagenome</name>
    <dbReference type="NCBI Taxonomy" id="412755"/>
    <lineage>
        <taxon>unclassified sequences</taxon>
        <taxon>metagenomes</taxon>
        <taxon>ecological metagenomes</taxon>
    </lineage>
</organism>